<dbReference type="Gene3D" id="3.40.50.300">
    <property type="entry name" value="P-loop containing nucleotide triphosphate hydrolases"/>
    <property type="match status" value="1"/>
</dbReference>
<evidence type="ECO:0000256" key="9">
    <source>
        <dbReference type="ARBA" id="ARBA00023034"/>
    </source>
</evidence>
<dbReference type="PRINTS" id="PR00328">
    <property type="entry name" value="SAR1GTPBP"/>
</dbReference>
<feature type="binding site" evidence="12">
    <location>
        <position position="9"/>
    </location>
    <ligand>
        <name>GTP</name>
        <dbReference type="ChEBI" id="CHEBI:37565"/>
    </ligand>
</feature>
<feature type="binding site" evidence="14">
    <location>
        <position position="28"/>
    </location>
    <ligand>
        <name>Mg(2+)</name>
        <dbReference type="ChEBI" id="CHEBI:18420"/>
    </ligand>
</feature>
<evidence type="ECO:0000256" key="13">
    <source>
        <dbReference type="PIRSR" id="PIRSR606689-1"/>
    </source>
</evidence>
<evidence type="ECO:0000256" key="1">
    <source>
        <dbReference type="ARBA" id="ARBA00004240"/>
    </source>
</evidence>
<evidence type="ECO:0000256" key="7">
    <source>
        <dbReference type="ARBA" id="ARBA00022892"/>
    </source>
</evidence>
<evidence type="ECO:0000256" key="5">
    <source>
        <dbReference type="ARBA" id="ARBA00022741"/>
    </source>
</evidence>
<dbReference type="PANTHER" id="PTHR45684">
    <property type="entry name" value="RE74312P"/>
    <property type="match status" value="1"/>
</dbReference>
<evidence type="ECO:0000256" key="10">
    <source>
        <dbReference type="ARBA" id="ARBA00023134"/>
    </source>
</evidence>
<organism evidence="15 16">
    <name type="scientific">Dissophora globulifera</name>
    <dbReference type="NCBI Taxonomy" id="979702"/>
    <lineage>
        <taxon>Eukaryota</taxon>
        <taxon>Fungi</taxon>
        <taxon>Fungi incertae sedis</taxon>
        <taxon>Mucoromycota</taxon>
        <taxon>Mortierellomycotina</taxon>
        <taxon>Mortierellomycetes</taxon>
        <taxon>Mortierellales</taxon>
        <taxon>Mortierellaceae</taxon>
        <taxon>Dissophora</taxon>
    </lineage>
</organism>
<keyword evidence="11" id="KW-0460">Magnesium</keyword>
<dbReference type="AlphaFoldDB" id="A0A9P6R7L6"/>
<dbReference type="OrthoDB" id="2011769at2759"/>
<dbReference type="PROSITE" id="PS51422">
    <property type="entry name" value="SAR1"/>
    <property type="match status" value="1"/>
</dbReference>
<evidence type="ECO:0000313" key="16">
    <source>
        <dbReference type="Proteomes" id="UP000738325"/>
    </source>
</evidence>
<keyword evidence="6" id="KW-0256">Endoplasmic reticulum</keyword>
<dbReference type="GO" id="GO:0006886">
    <property type="term" value="P:intracellular protein transport"/>
    <property type="evidence" value="ECO:0007669"/>
    <property type="project" value="InterPro"/>
</dbReference>
<evidence type="ECO:0000256" key="14">
    <source>
        <dbReference type="PIRSR" id="PIRSR606689-2"/>
    </source>
</evidence>
<sequence>MFLGLDSAGKSTLLHVLKHGRSATLTPTIHPTLEEVNIANVNFRIIDLGDQHSSRLAFQQYFSDLDGIVFLVDSQDRDRFSESKVDLDALLADQRLEGKPLLILGNKNDTSGAVSEEELRSALGLTQTTGKGDVPLTDMRPLEVFMCSAILKQGYEEGMHF</sequence>
<dbReference type="SMART" id="SM00178">
    <property type="entry name" value="SAR"/>
    <property type="match status" value="1"/>
</dbReference>
<feature type="binding site" evidence="14">
    <location>
        <position position="11"/>
    </location>
    <ligand>
        <name>Mg(2+)</name>
        <dbReference type="ChEBI" id="CHEBI:18420"/>
    </ligand>
</feature>
<evidence type="ECO:0000256" key="4">
    <source>
        <dbReference type="ARBA" id="ARBA00022448"/>
    </source>
</evidence>
<proteinExistence type="inferred from homology"/>
<evidence type="ECO:0000256" key="2">
    <source>
        <dbReference type="ARBA" id="ARBA00004555"/>
    </source>
</evidence>
<dbReference type="GO" id="GO:0005525">
    <property type="term" value="F:GTP binding"/>
    <property type="evidence" value="ECO:0007669"/>
    <property type="project" value="UniProtKB-KW"/>
</dbReference>
<dbReference type="GO" id="GO:0005783">
    <property type="term" value="C:endoplasmic reticulum"/>
    <property type="evidence" value="ECO:0007669"/>
    <property type="project" value="UniProtKB-SubCell"/>
</dbReference>
<dbReference type="GO" id="GO:0005794">
    <property type="term" value="C:Golgi apparatus"/>
    <property type="evidence" value="ECO:0007669"/>
    <property type="project" value="UniProtKB-SubCell"/>
</dbReference>
<name>A0A9P6R7L6_9FUNG</name>
<dbReference type="GO" id="GO:0046872">
    <property type="term" value="F:metal ion binding"/>
    <property type="evidence" value="ECO:0007669"/>
    <property type="project" value="UniProtKB-KW"/>
</dbReference>
<dbReference type="GO" id="GO:0003924">
    <property type="term" value="F:GTPase activity"/>
    <property type="evidence" value="ECO:0007669"/>
    <property type="project" value="InterPro"/>
</dbReference>
<feature type="binding site" evidence="12">
    <location>
        <position position="10"/>
    </location>
    <ligand>
        <name>GTP</name>
        <dbReference type="ChEBI" id="CHEBI:37565"/>
    </ligand>
</feature>
<reference evidence="15" key="1">
    <citation type="journal article" date="2020" name="Fungal Divers.">
        <title>Resolving the Mortierellaceae phylogeny through synthesis of multi-gene phylogenetics and phylogenomics.</title>
        <authorList>
            <person name="Vandepol N."/>
            <person name="Liber J."/>
            <person name="Desiro A."/>
            <person name="Na H."/>
            <person name="Kennedy M."/>
            <person name="Barry K."/>
            <person name="Grigoriev I.V."/>
            <person name="Miller A.N."/>
            <person name="O'Donnell K."/>
            <person name="Stajich J.E."/>
            <person name="Bonito G."/>
        </authorList>
    </citation>
    <scope>NUCLEOTIDE SEQUENCE</scope>
    <source>
        <strain evidence="15">REB-010B</strain>
    </source>
</reference>
<feature type="binding site" evidence="11">
    <location>
        <position position="6"/>
    </location>
    <ligand>
        <name>Mg(2+)</name>
        <dbReference type="ChEBI" id="CHEBI:18420"/>
    </ligand>
</feature>
<dbReference type="InterPro" id="IPR027417">
    <property type="entry name" value="P-loop_NTPase"/>
</dbReference>
<accession>A0A9P6R7L6</accession>
<keyword evidence="4" id="KW-0813">Transport</keyword>
<feature type="binding site" evidence="12">
    <location>
        <position position="106"/>
    </location>
    <ligand>
        <name>GTP</name>
        <dbReference type="ChEBI" id="CHEBI:37565"/>
    </ligand>
</feature>
<keyword evidence="9" id="KW-0333">Golgi apparatus</keyword>
<comment type="similarity">
    <text evidence="3">Belongs to the small GTPase superfamily. SAR1 family.</text>
</comment>
<feature type="binding site" evidence="12">
    <location>
        <position position="150"/>
    </location>
    <ligand>
        <name>GTP</name>
        <dbReference type="ChEBI" id="CHEBI:37565"/>
    </ligand>
</feature>
<feature type="binding site" evidence="12">
    <location>
        <position position="109"/>
    </location>
    <ligand>
        <name>GTP</name>
        <dbReference type="ChEBI" id="CHEBI:37565"/>
    </ligand>
</feature>
<dbReference type="PROSITE" id="PS51417">
    <property type="entry name" value="ARF"/>
    <property type="match status" value="1"/>
</dbReference>
<comment type="caution">
    <text evidence="15">The sequence shown here is derived from an EMBL/GenBank/DDBJ whole genome shotgun (WGS) entry which is preliminary data.</text>
</comment>
<dbReference type="Pfam" id="PF00025">
    <property type="entry name" value="Arf"/>
    <property type="match status" value="1"/>
</dbReference>
<feature type="binding site" evidence="13">
    <location>
        <begin position="106"/>
        <end position="109"/>
    </location>
    <ligand>
        <name>GTP</name>
        <dbReference type="ChEBI" id="CHEBI:37565"/>
    </ligand>
</feature>
<evidence type="ECO:0000256" key="6">
    <source>
        <dbReference type="ARBA" id="ARBA00022824"/>
    </source>
</evidence>
<comment type="subcellular location">
    <subcellularLocation>
        <location evidence="1">Endoplasmic reticulum</location>
    </subcellularLocation>
    <subcellularLocation>
        <location evidence="2">Golgi apparatus</location>
    </subcellularLocation>
</comment>
<dbReference type="InterPro" id="IPR006687">
    <property type="entry name" value="Small_GTPase_SAR1"/>
</dbReference>
<feature type="binding site" evidence="12">
    <location>
        <position position="107"/>
    </location>
    <ligand>
        <name>GTP</name>
        <dbReference type="ChEBI" id="CHEBI:37565"/>
    </ligand>
</feature>
<evidence type="ECO:0000313" key="15">
    <source>
        <dbReference type="EMBL" id="KAG0313630.1"/>
    </source>
</evidence>
<dbReference type="GO" id="GO:0016192">
    <property type="term" value="P:vesicle-mediated transport"/>
    <property type="evidence" value="ECO:0007669"/>
    <property type="project" value="UniProtKB-KW"/>
</dbReference>
<keyword evidence="11" id="KW-0479">Metal-binding</keyword>
<dbReference type="Proteomes" id="UP000738325">
    <property type="component" value="Unassembled WGS sequence"/>
</dbReference>
<keyword evidence="10 13" id="KW-0342">GTP-binding</keyword>
<protein>
    <submittedName>
        <fullName evidence="15">COPII coat GTPase</fullName>
    </submittedName>
</protein>
<keyword evidence="7" id="KW-0931">ER-Golgi transport</keyword>
<dbReference type="SUPFAM" id="SSF52540">
    <property type="entry name" value="P-loop containing nucleoside triphosphate hydrolases"/>
    <property type="match status" value="1"/>
</dbReference>
<keyword evidence="8" id="KW-0653">Protein transport</keyword>
<feature type="binding site" evidence="12">
    <location>
        <position position="12"/>
    </location>
    <ligand>
        <name>GTP</name>
        <dbReference type="ChEBI" id="CHEBI:37565"/>
    </ligand>
</feature>
<keyword evidence="5 12" id="KW-0547">Nucleotide-binding</keyword>
<dbReference type="SMART" id="SM00177">
    <property type="entry name" value="ARF"/>
    <property type="match status" value="1"/>
</dbReference>
<evidence type="ECO:0000256" key="12">
    <source>
        <dbReference type="PIRSR" id="PIRSR606687-2"/>
    </source>
</evidence>
<evidence type="ECO:0000256" key="3">
    <source>
        <dbReference type="ARBA" id="ARBA00007507"/>
    </source>
</evidence>
<evidence type="ECO:0000256" key="8">
    <source>
        <dbReference type="ARBA" id="ARBA00022927"/>
    </source>
</evidence>
<keyword evidence="16" id="KW-1185">Reference proteome</keyword>
<dbReference type="EMBL" id="JAAAIP010000686">
    <property type="protein sequence ID" value="KAG0313630.1"/>
    <property type="molecule type" value="Genomic_DNA"/>
</dbReference>
<feature type="binding site" evidence="13">
    <location>
        <begin position="4"/>
        <end position="11"/>
    </location>
    <ligand>
        <name>GTP</name>
        <dbReference type="ChEBI" id="CHEBI:37565"/>
    </ligand>
</feature>
<dbReference type="InterPro" id="IPR006689">
    <property type="entry name" value="Small_GTPase_ARF/SAR"/>
</dbReference>
<gene>
    <name evidence="15" type="primary">SAR1_2</name>
    <name evidence="15" type="ORF">BGZ99_008673</name>
</gene>
<evidence type="ECO:0000256" key="11">
    <source>
        <dbReference type="PIRSR" id="PIRSR606687-1"/>
    </source>
</evidence>